<organism evidence="1 2">
    <name type="scientific">Eiseniibacteriota bacterium</name>
    <dbReference type="NCBI Taxonomy" id="2212470"/>
    <lineage>
        <taxon>Bacteria</taxon>
        <taxon>Candidatus Eiseniibacteriota</taxon>
    </lineage>
</organism>
<proteinExistence type="predicted"/>
<name>A0A933SC84_UNCEI</name>
<accession>A0A933SC84</accession>
<sequence length="156" mass="17953">MDRTIASFVPPHCPRSRCRYHWNAAGWRWKRHGSYTRQASPTEIPRFRCCHCGATFSSQTFHTTYYLKRPELQVSLLYRIDAGSGYRQMAREMRCSHSTLVHQAARLGRHALLFMSVHRPSGPLLEPLVIDGFESFAYSQYHPLHLNLGIGADTGF</sequence>
<dbReference type="AlphaFoldDB" id="A0A933SC84"/>
<comment type="caution">
    <text evidence="1">The sequence shown here is derived from an EMBL/GenBank/DDBJ whole genome shotgun (WGS) entry which is preliminary data.</text>
</comment>
<dbReference type="EMBL" id="JACRIW010000072">
    <property type="protein sequence ID" value="MBI5169862.1"/>
    <property type="molecule type" value="Genomic_DNA"/>
</dbReference>
<feature type="non-terminal residue" evidence="1">
    <location>
        <position position="156"/>
    </location>
</feature>
<dbReference type="Proteomes" id="UP000696931">
    <property type="component" value="Unassembled WGS sequence"/>
</dbReference>
<reference evidence="1" key="1">
    <citation type="submission" date="2020-07" db="EMBL/GenBank/DDBJ databases">
        <title>Huge and variable diversity of episymbiotic CPR bacteria and DPANN archaea in groundwater ecosystems.</title>
        <authorList>
            <person name="He C.Y."/>
            <person name="Keren R."/>
            <person name="Whittaker M."/>
            <person name="Farag I.F."/>
            <person name="Doudna J."/>
            <person name="Cate J.H.D."/>
            <person name="Banfield J.F."/>
        </authorList>
    </citation>
    <scope>NUCLEOTIDE SEQUENCE</scope>
    <source>
        <strain evidence="1">NC_groundwater_1813_Pr3_B-0.1um_71_17</strain>
    </source>
</reference>
<protein>
    <submittedName>
        <fullName evidence="1">IS1 family transposase</fullName>
    </submittedName>
</protein>
<evidence type="ECO:0000313" key="1">
    <source>
        <dbReference type="EMBL" id="MBI5169862.1"/>
    </source>
</evidence>
<gene>
    <name evidence="1" type="ORF">HZA61_10270</name>
</gene>
<evidence type="ECO:0000313" key="2">
    <source>
        <dbReference type="Proteomes" id="UP000696931"/>
    </source>
</evidence>